<dbReference type="AlphaFoldDB" id="A0A182WBH0"/>
<keyword evidence="1" id="KW-0863">Zinc-finger</keyword>
<evidence type="ECO:0000313" key="3">
    <source>
        <dbReference type="EnsemblMetazoa" id="AMIN007699-PA"/>
    </source>
</evidence>
<dbReference type="GO" id="GO:0005634">
    <property type="term" value="C:nucleus"/>
    <property type="evidence" value="ECO:0007669"/>
    <property type="project" value="InterPro"/>
</dbReference>
<feature type="binding site" evidence="1">
    <location>
        <position position="49"/>
    </location>
    <ligand>
        <name>Zn(2+)</name>
        <dbReference type="ChEBI" id="CHEBI:29105"/>
    </ligand>
</feature>
<name>A0A182WBH0_9DIPT</name>
<keyword evidence="4" id="KW-1185">Reference proteome</keyword>
<dbReference type="PROSITE" id="PS51915">
    <property type="entry name" value="ZAD"/>
    <property type="match status" value="1"/>
</dbReference>
<dbReference type="VEuPathDB" id="VectorBase:AMIN007699"/>
<dbReference type="InterPro" id="IPR012934">
    <property type="entry name" value="Znf_AD"/>
</dbReference>
<keyword evidence="1" id="KW-0479">Metal-binding</keyword>
<dbReference type="GO" id="GO:0008270">
    <property type="term" value="F:zinc ion binding"/>
    <property type="evidence" value="ECO:0007669"/>
    <property type="project" value="UniProtKB-UniRule"/>
</dbReference>
<reference evidence="3" key="2">
    <citation type="submission" date="2020-05" db="UniProtKB">
        <authorList>
            <consortium name="EnsemblMetazoa"/>
        </authorList>
    </citation>
    <scope>IDENTIFICATION</scope>
    <source>
        <strain evidence="3">MINIMUS1</strain>
    </source>
</reference>
<reference evidence="4" key="1">
    <citation type="submission" date="2013-03" db="EMBL/GenBank/DDBJ databases">
        <title>The Genome Sequence of Anopheles minimus MINIMUS1.</title>
        <authorList>
            <consortium name="The Broad Institute Genomics Platform"/>
            <person name="Neafsey D.E."/>
            <person name="Walton C."/>
            <person name="Walker B."/>
            <person name="Young S.K."/>
            <person name="Zeng Q."/>
            <person name="Gargeya S."/>
            <person name="Fitzgerald M."/>
            <person name="Haas B."/>
            <person name="Abouelleil A."/>
            <person name="Allen A.W."/>
            <person name="Alvarado L."/>
            <person name="Arachchi H.M."/>
            <person name="Berlin A.M."/>
            <person name="Chapman S.B."/>
            <person name="Gainer-Dewar J."/>
            <person name="Goldberg J."/>
            <person name="Griggs A."/>
            <person name="Gujja S."/>
            <person name="Hansen M."/>
            <person name="Howarth C."/>
            <person name="Imamovic A."/>
            <person name="Ireland A."/>
            <person name="Larimer J."/>
            <person name="McCowan C."/>
            <person name="Murphy C."/>
            <person name="Pearson M."/>
            <person name="Poon T.W."/>
            <person name="Priest M."/>
            <person name="Roberts A."/>
            <person name="Saif S."/>
            <person name="Shea T."/>
            <person name="Sisk P."/>
            <person name="Sykes S."/>
            <person name="Wortman J."/>
            <person name="Nusbaum C."/>
            <person name="Birren B."/>
        </authorList>
    </citation>
    <scope>NUCLEOTIDE SEQUENCE [LARGE SCALE GENOMIC DNA]</scope>
    <source>
        <strain evidence="4">MINIMUS1</strain>
    </source>
</reference>
<dbReference type="Pfam" id="PF07776">
    <property type="entry name" value="zf-AD"/>
    <property type="match status" value="1"/>
</dbReference>
<organism evidence="3 4">
    <name type="scientific">Anopheles minimus</name>
    <dbReference type="NCBI Taxonomy" id="112268"/>
    <lineage>
        <taxon>Eukaryota</taxon>
        <taxon>Metazoa</taxon>
        <taxon>Ecdysozoa</taxon>
        <taxon>Arthropoda</taxon>
        <taxon>Hexapoda</taxon>
        <taxon>Insecta</taxon>
        <taxon>Pterygota</taxon>
        <taxon>Neoptera</taxon>
        <taxon>Endopterygota</taxon>
        <taxon>Diptera</taxon>
        <taxon>Nematocera</taxon>
        <taxon>Culicoidea</taxon>
        <taxon>Culicidae</taxon>
        <taxon>Anophelinae</taxon>
        <taxon>Anopheles</taxon>
    </lineage>
</organism>
<evidence type="ECO:0000256" key="1">
    <source>
        <dbReference type="PROSITE-ProRule" id="PRU01263"/>
    </source>
</evidence>
<evidence type="ECO:0000259" key="2">
    <source>
        <dbReference type="PROSITE" id="PS51915"/>
    </source>
</evidence>
<sequence length="229" mass="25599">MADRVPFGKDLPPPLVPLPSCHARVKQLQARLFNGVPVLSSFVANCRLCMGSNFGEKSTTIVEERFCTMLKHVFPFPITNQTGLPVNVCDDCDKAVQMFYGYSHHVQANQLKLKTELKLLDTLRKAEYLDYTEANNVYRERAQHPDAHRVEIGSSLAEKQLALGKESQKNDEEKISIDTNAQCHTEANETDQSEDTLLQQPHYEGTPLRSAVKKNGGYVAICHAASDPK</sequence>
<dbReference type="Gene3D" id="3.40.1800.20">
    <property type="match status" value="1"/>
</dbReference>
<protein>
    <recommendedName>
        <fullName evidence="2">ZAD domain-containing protein</fullName>
    </recommendedName>
</protein>
<evidence type="ECO:0000313" key="4">
    <source>
        <dbReference type="Proteomes" id="UP000075920"/>
    </source>
</evidence>
<feature type="domain" description="ZAD" evidence="2">
    <location>
        <begin position="44"/>
        <end position="116"/>
    </location>
</feature>
<feature type="binding site" evidence="1">
    <location>
        <position position="89"/>
    </location>
    <ligand>
        <name>Zn(2+)</name>
        <dbReference type="ChEBI" id="CHEBI:29105"/>
    </ligand>
</feature>
<feature type="binding site" evidence="1">
    <location>
        <position position="46"/>
    </location>
    <ligand>
        <name>Zn(2+)</name>
        <dbReference type="ChEBI" id="CHEBI:29105"/>
    </ligand>
</feature>
<keyword evidence="1" id="KW-0862">Zinc</keyword>
<proteinExistence type="predicted"/>
<accession>A0A182WBH0</accession>
<feature type="binding site" evidence="1">
    <location>
        <position position="92"/>
    </location>
    <ligand>
        <name>Zn(2+)</name>
        <dbReference type="ChEBI" id="CHEBI:29105"/>
    </ligand>
</feature>
<dbReference type="Proteomes" id="UP000075920">
    <property type="component" value="Unassembled WGS sequence"/>
</dbReference>
<dbReference type="SMART" id="SM00868">
    <property type="entry name" value="zf-AD"/>
    <property type="match status" value="1"/>
</dbReference>
<dbReference type="EnsemblMetazoa" id="AMIN007699-RA">
    <property type="protein sequence ID" value="AMIN007699-PA"/>
    <property type="gene ID" value="AMIN007699"/>
</dbReference>
<dbReference type="SUPFAM" id="SSF57716">
    <property type="entry name" value="Glucocorticoid receptor-like (DNA-binding domain)"/>
    <property type="match status" value="1"/>
</dbReference>